<evidence type="ECO:0000256" key="1">
    <source>
        <dbReference type="SAM" id="MobiDB-lite"/>
    </source>
</evidence>
<organism evidence="3 4">
    <name type="scientific">Pendulispora brunnea</name>
    <dbReference type="NCBI Taxonomy" id="2905690"/>
    <lineage>
        <taxon>Bacteria</taxon>
        <taxon>Pseudomonadati</taxon>
        <taxon>Myxococcota</taxon>
        <taxon>Myxococcia</taxon>
        <taxon>Myxococcales</taxon>
        <taxon>Sorangiineae</taxon>
        <taxon>Pendulisporaceae</taxon>
        <taxon>Pendulispora</taxon>
    </lineage>
</organism>
<keyword evidence="4" id="KW-1185">Reference proteome</keyword>
<feature type="chain" id="PRO_5046252794" evidence="2">
    <location>
        <begin position="22"/>
        <end position="320"/>
    </location>
</feature>
<name>A0ABZ2KIM2_9BACT</name>
<sequence>MSRRAHFALWALLLSATGCHSCSEEKGTAAAADASDAALPGTELGPNVPANAMPVPSASVQAVVNPQNFPVYEGPTGVVEGTVTVTGDPARPVQGADFSRCPEAEAVYGKSFREGPPRADGSRPLADALVVITGYSGYIVPERRAKKAISIEHCAYSTRTIDLTFGQVLAIYNHDAKMHAPQIADHVMPALMVASPNGDPVEVFPARPGFSALIDKMSGPWMAADVYTFPQPLHAVTDREGHFRIEGVPTETTDHRPIDALEIEVFHRSVSNGIKKPLPAVTANGVARIDLQIENHAAPDANASDAGKKPGADKPPPPVH</sequence>
<dbReference type="InterPro" id="IPR008969">
    <property type="entry name" value="CarboxyPept-like_regulatory"/>
</dbReference>
<proteinExistence type="predicted"/>
<evidence type="ECO:0000313" key="4">
    <source>
        <dbReference type="Proteomes" id="UP001379533"/>
    </source>
</evidence>
<feature type="signal peptide" evidence="2">
    <location>
        <begin position="1"/>
        <end position="21"/>
    </location>
</feature>
<gene>
    <name evidence="3" type="ORF">LZC95_17075</name>
</gene>
<dbReference type="PROSITE" id="PS51257">
    <property type="entry name" value="PROKAR_LIPOPROTEIN"/>
    <property type="match status" value="1"/>
</dbReference>
<accession>A0ABZ2KIM2</accession>
<dbReference type="EMBL" id="CP089982">
    <property type="protein sequence ID" value="WXA98533.1"/>
    <property type="molecule type" value="Genomic_DNA"/>
</dbReference>
<evidence type="ECO:0000313" key="3">
    <source>
        <dbReference type="EMBL" id="WXA98533.1"/>
    </source>
</evidence>
<feature type="region of interest" description="Disordered" evidence="1">
    <location>
        <begin position="294"/>
        <end position="320"/>
    </location>
</feature>
<dbReference type="Proteomes" id="UP001379533">
    <property type="component" value="Chromosome"/>
</dbReference>
<dbReference type="SUPFAM" id="SSF49464">
    <property type="entry name" value="Carboxypeptidase regulatory domain-like"/>
    <property type="match status" value="1"/>
</dbReference>
<evidence type="ECO:0000256" key="2">
    <source>
        <dbReference type="SAM" id="SignalP"/>
    </source>
</evidence>
<reference evidence="3 4" key="1">
    <citation type="submission" date="2021-12" db="EMBL/GenBank/DDBJ databases">
        <title>Discovery of the Pendulisporaceae a myxobacterial family with distinct sporulation behavior and unique specialized metabolism.</title>
        <authorList>
            <person name="Garcia R."/>
            <person name="Popoff A."/>
            <person name="Bader C.D."/>
            <person name="Loehr J."/>
            <person name="Walesch S."/>
            <person name="Walt C."/>
            <person name="Boldt J."/>
            <person name="Bunk B."/>
            <person name="Haeckl F.J.F.P.J."/>
            <person name="Gunesch A.P."/>
            <person name="Birkelbach J."/>
            <person name="Nuebel U."/>
            <person name="Pietschmann T."/>
            <person name="Bach T."/>
            <person name="Mueller R."/>
        </authorList>
    </citation>
    <scope>NUCLEOTIDE SEQUENCE [LARGE SCALE GENOMIC DNA]</scope>
    <source>
        <strain evidence="3 4">MSr12523</strain>
    </source>
</reference>
<dbReference type="RefSeq" id="WP_394849146.1">
    <property type="nucleotide sequence ID" value="NZ_CP089982.1"/>
</dbReference>
<protein>
    <submittedName>
        <fullName evidence="3">Uncharacterized protein</fullName>
    </submittedName>
</protein>
<keyword evidence="2" id="KW-0732">Signal</keyword>